<dbReference type="RefSeq" id="WP_011093190.1">
    <property type="nucleotide sequence ID" value="NC_004547.2"/>
</dbReference>
<dbReference type="EMBL" id="BX950851">
    <property type="protein sequence ID" value="CAG74516.1"/>
    <property type="molecule type" value="Genomic_DNA"/>
</dbReference>
<dbReference type="STRING" id="218491.ECA1612"/>
<dbReference type="InterPro" id="IPR009989">
    <property type="entry name" value="TrbM"/>
</dbReference>
<keyword evidence="3" id="KW-1185">Reference proteome</keyword>
<dbReference type="Proteomes" id="UP000007966">
    <property type="component" value="Chromosome"/>
</dbReference>
<dbReference type="Pfam" id="PF07424">
    <property type="entry name" value="TrbM"/>
    <property type="match status" value="1"/>
</dbReference>
<evidence type="ECO:0000256" key="1">
    <source>
        <dbReference type="SAM" id="SignalP"/>
    </source>
</evidence>
<organism evidence="2 3">
    <name type="scientific">Pectobacterium atrosepticum (strain SCRI 1043 / ATCC BAA-672)</name>
    <name type="common">Erwinia carotovora subsp. atroseptica</name>
    <dbReference type="NCBI Taxonomy" id="218491"/>
    <lineage>
        <taxon>Bacteria</taxon>
        <taxon>Pseudomonadati</taxon>
        <taxon>Pseudomonadota</taxon>
        <taxon>Gammaproteobacteria</taxon>
        <taxon>Enterobacterales</taxon>
        <taxon>Pectobacteriaceae</taxon>
        <taxon>Pectobacterium</taxon>
    </lineage>
</organism>
<evidence type="ECO:0000313" key="3">
    <source>
        <dbReference type="Proteomes" id="UP000007966"/>
    </source>
</evidence>
<feature type="chain" id="PRO_5004271904" evidence="1">
    <location>
        <begin position="24"/>
        <end position="101"/>
    </location>
</feature>
<dbReference type="OrthoDB" id="6904272at2"/>
<proteinExistence type="predicted"/>
<name>Q6D6R9_PECAS</name>
<sequence length="101" mass="10921">MNKVIKSALLICSIAIFSSPVRATDACEVVLCLYGKTMGNSGGDECHSAEQTFFQIVKNNRQGFLPDHTADARKSFLRECSSADPAIISQIISKFGRIHGG</sequence>
<keyword evidence="1" id="KW-0732">Signal</keyword>
<reference evidence="2" key="1">
    <citation type="submission" date="2004-02" db="EMBL/GenBank/DDBJ databases">
        <title>The genome sequence of the enterobacterial phytopathogen Erwinia carotovora subsp. atroseptica SCRI1043 and functional genomic identification of novel virulence factors.</title>
        <authorList>
            <person name="Bell K.S."/>
            <person name="Sebaihia M."/>
            <person name="Pritchard L."/>
            <person name="Holden M."/>
            <person name="Hyman L.J."/>
            <person name="Holeva M.C."/>
            <person name="Thomson N.R."/>
            <person name="Bentley S.D."/>
            <person name="Churcher C."/>
            <person name="Mungall K."/>
            <person name="Atkin R."/>
            <person name="Bason N."/>
            <person name="Brooks K."/>
            <person name="Chillingworth T."/>
            <person name="Clark K."/>
            <person name="Doggett J."/>
            <person name="Fraser A."/>
            <person name="Hance Z."/>
            <person name="Hauser H."/>
            <person name="Jagels K."/>
            <person name="Moule S."/>
            <person name="Norbertczak H."/>
            <person name="Ormond D."/>
            <person name="Price C."/>
            <person name="Quail M.A."/>
            <person name="Sanders M."/>
            <person name="Walker D."/>
            <person name="Whitehead S."/>
            <person name="Salmond G.P.C."/>
            <person name="Birch P.R.J."/>
            <person name="Barrell B.G."/>
            <person name="Parkhill J."/>
            <person name="Toth I.K."/>
        </authorList>
    </citation>
    <scope>NUCLEOTIDE SEQUENCE</scope>
    <source>
        <strain evidence="2">SCRI1043</strain>
    </source>
</reference>
<accession>Q6D6R9</accession>
<feature type="signal peptide" evidence="1">
    <location>
        <begin position="1"/>
        <end position="23"/>
    </location>
</feature>
<protein>
    <submittedName>
        <fullName evidence="2">Plasmid conjugation protein</fullName>
    </submittedName>
</protein>
<dbReference type="KEGG" id="eca:ECA1612"/>
<dbReference type="AlphaFoldDB" id="Q6D6R9"/>
<dbReference type="eggNOG" id="ENOG5032XQV">
    <property type="taxonomic scope" value="Bacteria"/>
</dbReference>
<evidence type="ECO:0000313" key="2">
    <source>
        <dbReference type="EMBL" id="CAG74516.1"/>
    </source>
</evidence>
<dbReference type="HOGENOM" id="CLU_159230_0_0_6"/>
<gene>
    <name evidence="2" type="primary">kikA</name>
    <name evidence="2" type="ordered locus">ECA1612</name>
</gene>